<dbReference type="EMBL" id="JBBLZC010000005">
    <property type="protein sequence ID" value="MEK0082867.1"/>
    <property type="molecule type" value="Genomic_DNA"/>
</dbReference>
<accession>A0ABU8XNU2</accession>
<dbReference type="Pfam" id="PF05069">
    <property type="entry name" value="Phage_tail_S"/>
    <property type="match status" value="1"/>
</dbReference>
<evidence type="ECO:0000313" key="1">
    <source>
        <dbReference type="EMBL" id="MEK0082867.1"/>
    </source>
</evidence>
<dbReference type="NCBIfam" id="TIGR01635">
    <property type="entry name" value="tail_comp_S"/>
    <property type="match status" value="1"/>
</dbReference>
<dbReference type="RefSeq" id="WP_418158717.1">
    <property type="nucleotide sequence ID" value="NZ_JBBLZC010000005.1"/>
</dbReference>
<keyword evidence="2" id="KW-1185">Reference proteome</keyword>
<sequence>MSGAGFEIRVEDAEVRAALGRLLELGQDLGPVMDEIGRTLVKNTQLRFEDQRGPDGSAWLPSLRARLQGGQTLKDTGRLVASITHVATGDRVEIGTNVLYAALHQFGGTIRAKQAPYLRFRLADGTPIAVKEVTIPARPFLGLGDDDREDILAIVAHQLREAAGA</sequence>
<protein>
    <submittedName>
        <fullName evidence="1">Phage virion morphogenesis protein</fullName>
    </submittedName>
</protein>
<dbReference type="Proteomes" id="UP001375743">
    <property type="component" value="Unassembled WGS sequence"/>
</dbReference>
<gene>
    <name evidence="1" type="ORF">U1T56_06875</name>
</gene>
<comment type="caution">
    <text evidence="1">The sequence shown here is derived from an EMBL/GenBank/DDBJ whole genome shotgun (WGS) entry which is preliminary data.</text>
</comment>
<name>A0ABU8XNU2_9PROT</name>
<evidence type="ECO:0000313" key="2">
    <source>
        <dbReference type="Proteomes" id="UP001375743"/>
    </source>
</evidence>
<proteinExistence type="predicted"/>
<organism evidence="1 2">
    <name type="scientific">Benzoatithermus flavus</name>
    <dbReference type="NCBI Taxonomy" id="3108223"/>
    <lineage>
        <taxon>Bacteria</taxon>
        <taxon>Pseudomonadati</taxon>
        <taxon>Pseudomonadota</taxon>
        <taxon>Alphaproteobacteria</taxon>
        <taxon>Geminicoccales</taxon>
        <taxon>Geminicoccaceae</taxon>
        <taxon>Benzoatithermus</taxon>
    </lineage>
</organism>
<reference evidence="1 2" key="1">
    <citation type="submission" date="2024-01" db="EMBL/GenBank/DDBJ databases">
        <title>Multi-omics insights into the function and evolution of sodium benzoate biodegradation pathways in Benzoatithermus flavus gen. nov., sp. nov. from hot spring.</title>
        <authorList>
            <person name="Hu C.-J."/>
            <person name="Li W.-J."/>
        </authorList>
    </citation>
    <scope>NUCLEOTIDE SEQUENCE [LARGE SCALE GENOMIC DNA]</scope>
    <source>
        <strain evidence="1 2">SYSU G07066</strain>
    </source>
</reference>
<dbReference type="InterPro" id="IPR006522">
    <property type="entry name" value="Phage_virion_morphogenesis"/>
</dbReference>